<dbReference type="EMBL" id="FOWR01000017">
    <property type="protein sequence ID" value="SFP55901.1"/>
    <property type="molecule type" value="Genomic_DNA"/>
</dbReference>
<dbReference type="CDD" id="cd01949">
    <property type="entry name" value="GGDEF"/>
    <property type="match status" value="1"/>
</dbReference>
<dbReference type="GeneID" id="35870907"/>
<dbReference type="InterPro" id="IPR043128">
    <property type="entry name" value="Rev_trsase/Diguanyl_cyclase"/>
</dbReference>
<dbReference type="STRING" id="1121869.SAMN03084138_02514"/>
<dbReference type="Pfam" id="PF00990">
    <property type="entry name" value="GGDEF"/>
    <property type="match status" value="1"/>
</dbReference>
<protein>
    <recommendedName>
        <fullName evidence="1">diguanylate cyclase</fullName>
        <ecNumber evidence="1">2.7.7.65</ecNumber>
    </recommendedName>
</protein>
<feature type="signal peptide" evidence="3">
    <location>
        <begin position="1"/>
        <end position="26"/>
    </location>
</feature>
<dbReference type="PANTHER" id="PTHR45138">
    <property type="entry name" value="REGULATORY COMPONENTS OF SENSORY TRANSDUCTION SYSTEM"/>
    <property type="match status" value="1"/>
</dbReference>
<accession>A0A1I5RC56</accession>
<dbReference type="AlphaFoldDB" id="A0A1I5RC56"/>
<feature type="domain" description="GGDEF" evidence="4">
    <location>
        <begin position="303"/>
        <end position="430"/>
    </location>
</feature>
<comment type="catalytic activity">
    <reaction evidence="2">
        <text>2 GTP = 3',3'-c-di-GMP + 2 diphosphate</text>
        <dbReference type="Rhea" id="RHEA:24898"/>
        <dbReference type="ChEBI" id="CHEBI:33019"/>
        <dbReference type="ChEBI" id="CHEBI:37565"/>
        <dbReference type="ChEBI" id="CHEBI:58805"/>
        <dbReference type="EC" id="2.7.7.65"/>
    </reaction>
</comment>
<dbReference type="SMART" id="SM00267">
    <property type="entry name" value="GGDEF"/>
    <property type="match status" value="1"/>
</dbReference>
<evidence type="ECO:0000259" key="4">
    <source>
        <dbReference type="PROSITE" id="PS50887"/>
    </source>
</evidence>
<keyword evidence="3" id="KW-0732">Signal</keyword>
<evidence type="ECO:0000313" key="6">
    <source>
        <dbReference type="Proteomes" id="UP000182692"/>
    </source>
</evidence>
<evidence type="ECO:0000256" key="3">
    <source>
        <dbReference type="SAM" id="SignalP"/>
    </source>
</evidence>
<dbReference type="RefSeq" id="WP_017015751.1">
    <property type="nucleotide sequence ID" value="NZ_FOWR01000017.1"/>
</dbReference>
<gene>
    <name evidence="5" type="ORF">SAMN03084138_02514</name>
</gene>
<reference evidence="5 6" key="1">
    <citation type="submission" date="2016-10" db="EMBL/GenBank/DDBJ databases">
        <authorList>
            <person name="de Groot N.N."/>
        </authorList>
    </citation>
    <scope>NUCLEOTIDE SEQUENCE [LARGE SCALE GENOMIC DNA]</scope>
    <source>
        <strain evidence="5 6">DSM 15893</strain>
    </source>
</reference>
<evidence type="ECO:0000256" key="1">
    <source>
        <dbReference type="ARBA" id="ARBA00012528"/>
    </source>
</evidence>
<dbReference type="GO" id="GO:0052621">
    <property type="term" value="F:diguanylate cyclase activity"/>
    <property type="evidence" value="ECO:0007669"/>
    <property type="project" value="UniProtKB-EC"/>
</dbReference>
<dbReference type="InterPro" id="IPR029787">
    <property type="entry name" value="Nucleotide_cyclase"/>
</dbReference>
<dbReference type="Gene3D" id="3.30.70.270">
    <property type="match status" value="1"/>
</dbReference>
<dbReference type="InterPro" id="IPR050469">
    <property type="entry name" value="Diguanylate_Cyclase"/>
</dbReference>
<dbReference type="Proteomes" id="UP000182692">
    <property type="component" value="Unassembled WGS sequence"/>
</dbReference>
<name>A0A1I5RC56_9GAMM</name>
<feature type="chain" id="PRO_5010198682" description="diguanylate cyclase" evidence="3">
    <location>
        <begin position="27"/>
        <end position="430"/>
    </location>
</feature>
<dbReference type="PROSITE" id="PS50887">
    <property type="entry name" value="GGDEF"/>
    <property type="match status" value="1"/>
</dbReference>
<dbReference type="PANTHER" id="PTHR45138:SF9">
    <property type="entry name" value="DIGUANYLATE CYCLASE DGCM-RELATED"/>
    <property type="match status" value="1"/>
</dbReference>
<organism evidence="5 6">
    <name type="scientific">Enterovibrio norvegicus DSM 15893</name>
    <dbReference type="NCBI Taxonomy" id="1121869"/>
    <lineage>
        <taxon>Bacteria</taxon>
        <taxon>Pseudomonadati</taxon>
        <taxon>Pseudomonadota</taxon>
        <taxon>Gammaproteobacteria</taxon>
        <taxon>Vibrionales</taxon>
        <taxon>Vibrionaceae</taxon>
        <taxon>Enterovibrio</taxon>
    </lineage>
</organism>
<dbReference type="NCBIfam" id="TIGR00254">
    <property type="entry name" value="GGDEF"/>
    <property type="match status" value="1"/>
</dbReference>
<proteinExistence type="predicted"/>
<evidence type="ECO:0000313" key="5">
    <source>
        <dbReference type="EMBL" id="SFP55901.1"/>
    </source>
</evidence>
<dbReference type="InterPro" id="IPR000160">
    <property type="entry name" value="GGDEF_dom"/>
</dbReference>
<dbReference type="EC" id="2.7.7.65" evidence="1"/>
<dbReference type="GO" id="GO:1902201">
    <property type="term" value="P:negative regulation of bacterial-type flagellum-dependent cell motility"/>
    <property type="evidence" value="ECO:0007669"/>
    <property type="project" value="TreeGrafter"/>
</dbReference>
<dbReference type="GO" id="GO:0005886">
    <property type="term" value="C:plasma membrane"/>
    <property type="evidence" value="ECO:0007669"/>
    <property type="project" value="TreeGrafter"/>
</dbReference>
<dbReference type="SUPFAM" id="SSF55073">
    <property type="entry name" value="Nucleotide cyclase"/>
    <property type="match status" value="1"/>
</dbReference>
<dbReference type="GO" id="GO:0043709">
    <property type="term" value="P:cell adhesion involved in single-species biofilm formation"/>
    <property type="evidence" value="ECO:0007669"/>
    <property type="project" value="TreeGrafter"/>
</dbReference>
<evidence type="ECO:0000256" key="2">
    <source>
        <dbReference type="ARBA" id="ARBA00034247"/>
    </source>
</evidence>
<dbReference type="OrthoDB" id="5856305at2"/>
<sequence>MKEIKILSLLKAGLVSFALVSTSYSAYNVIQVQQMIKDLDASYAQMYTSIRRFGSYYNNAPSTSLKEGVYGDGKVSVYVHGKEVEVKELAEGIRRLRHRLQVSAPESIWSIAVFQNPNTYAFFDPLRSGYEKAFSQYGENDVLEKIVERENLNHTYQEFYGCNVRMSDSYLEKGTQEELRTIYFPIHNKRSLNALVAVDIQESYIDKYIERYNHKHYTQLTITPKYSLYTKSAFFICSEKDPVHIGVNYLKVLQASLAPSLIMAFLYQFSAGLLRRRTRSIRKDEMTNFFRRDYYEPRLRKMTRFAMLIVDIDHFKEINDTHGHNKGDEIISECAKRILTQIRAEDITIRWGGDEFFILFNNMTHCQLGVKAETIRKAVAQESIAGLAITLSIGGVFVRDTTFAKAYKSADKALYESKRRGRNRSTMADQ</sequence>